<proteinExistence type="predicted"/>
<organism evidence="1 2">
    <name type="scientific">Ancylostoma ceylanicum</name>
    <dbReference type="NCBI Taxonomy" id="53326"/>
    <lineage>
        <taxon>Eukaryota</taxon>
        <taxon>Metazoa</taxon>
        <taxon>Ecdysozoa</taxon>
        <taxon>Nematoda</taxon>
        <taxon>Chromadorea</taxon>
        <taxon>Rhabditida</taxon>
        <taxon>Rhabditina</taxon>
        <taxon>Rhabditomorpha</taxon>
        <taxon>Strongyloidea</taxon>
        <taxon>Ancylostomatidae</taxon>
        <taxon>Ancylostomatinae</taxon>
        <taxon>Ancylostoma</taxon>
    </lineage>
</organism>
<sequence length="99" mass="10968">MYSDMKYSHGHSDSVLFNIARITTPPPITSASWWKSVSVALVLDKSFIPLVNGAISGRQQLFSLRNETIRGAYCYAPAIAELALVMRDDISDVVAKKQH</sequence>
<evidence type="ECO:0000313" key="2">
    <source>
        <dbReference type="Proteomes" id="UP000024635"/>
    </source>
</evidence>
<dbReference type="Proteomes" id="UP000024635">
    <property type="component" value="Unassembled WGS sequence"/>
</dbReference>
<name>A0A016T462_9BILA</name>
<protein>
    <submittedName>
        <fullName evidence="1">Uncharacterized protein</fullName>
    </submittedName>
</protein>
<accession>A0A016T462</accession>
<dbReference type="AlphaFoldDB" id="A0A016T462"/>
<keyword evidence="2" id="KW-1185">Reference proteome</keyword>
<evidence type="ECO:0000313" key="1">
    <source>
        <dbReference type="EMBL" id="EYB97462.1"/>
    </source>
</evidence>
<gene>
    <name evidence="1" type="primary">Acey_s0140.g2155</name>
    <name evidence="1" type="ORF">Y032_0140g2155</name>
</gene>
<reference evidence="2" key="1">
    <citation type="journal article" date="2015" name="Nat. Genet.">
        <title>The genome and transcriptome of the zoonotic hookworm Ancylostoma ceylanicum identify infection-specific gene families.</title>
        <authorList>
            <person name="Schwarz E.M."/>
            <person name="Hu Y."/>
            <person name="Antoshechkin I."/>
            <person name="Miller M.M."/>
            <person name="Sternberg P.W."/>
            <person name="Aroian R.V."/>
        </authorList>
    </citation>
    <scope>NUCLEOTIDE SEQUENCE</scope>
    <source>
        <strain evidence="2">HY135</strain>
    </source>
</reference>
<dbReference type="EMBL" id="JARK01001476">
    <property type="protein sequence ID" value="EYB97462.1"/>
    <property type="molecule type" value="Genomic_DNA"/>
</dbReference>
<comment type="caution">
    <text evidence="1">The sequence shown here is derived from an EMBL/GenBank/DDBJ whole genome shotgun (WGS) entry which is preliminary data.</text>
</comment>